<dbReference type="STRING" id="215243.A0A0D2D6L9"/>
<feature type="domain" description="Cupin type-2" evidence="1">
    <location>
        <begin position="95"/>
        <end position="162"/>
    </location>
</feature>
<dbReference type="EMBL" id="KN847342">
    <property type="protein sequence ID" value="KIW37995.1"/>
    <property type="molecule type" value="Genomic_DNA"/>
</dbReference>
<dbReference type="Gene3D" id="2.60.120.10">
    <property type="entry name" value="Jelly Rolls"/>
    <property type="match status" value="1"/>
</dbReference>
<dbReference type="Pfam" id="PF07883">
    <property type="entry name" value="Cupin_2"/>
    <property type="match status" value="1"/>
</dbReference>
<dbReference type="PANTHER" id="PTHR36156">
    <property type="entry name" value="SLR2101 PROTEIN"/>
    <property type="match status" value="1"/>
</dbReference>
<dbReference type="CDD" id="cd02231">
    <property type="entry name" value="cupin_BLL6423-like"/>
    <property type="match status" value="1"/>
</dbReference>
<keyword evidence="3" id="KW-1185">Reference proteome</keyword>
<organism evidence="2 3">
    <name type="scientific">Exophiala oligosperma</name>
    <dbReference type="NCBI Taxonomy" id="215243"/>
    <lineage>
        <taxon>Eukaryota</taxon>
        <taxon>Fungi</taxon>
        <taxon>Dikarya</taxon>
        <taxon>Ascomycota</taxon>
        <taxon>Pezizomycotina</taxon>
        <taxon>Eurotiomycetes</taxon>
        <taxon>Chaetothyriomycetidae</taxon>
        <taxon>Chaetothyriales</taxon>
        <taxon>Herpotrichiellaceae</taxon>
        <taxon>Exophiala</taxon>
    </lineage>
</organism>
<proteinExistence type="predicted"/>
<dbReference type="Proteomes" id="UP000053342">
    <property type="component" value="Unassembled WGS sequence"/>
</dbReference>
<name>A0A0D2D6L9_9EURO</name>
<evidence type="ECO:0000313" key="3">
    <source>
        <dbReference type="Proteomes" id="UP000053342"/>
    </source>
</evidence>
<evidence type="ECO:0000259" key="1">
    <source>
        <dbReference type="Pfam" id="PF07883"/>
    </source>
</evidence>
<accession>A0A0D2D6L9</accession>
<dbReference type="VEuPathDB" id="FungiDB:PV06_09971"/>
<dbReference type="OrthoDB" id="5840532at2759"/>
<evidence type="ECO:0000313" key="2">
    <source>
        <dbReference type="EMBL" id="KIW37995.1"/>
    </source>
</evidence>
<dbReference type="AlphaFoldDB" id="A0A0D2D6L9"/>
<dbReference type="RefSeq" id="XP_016258211.1">
    <property type="nucleotide sequence ID" value="XM_016411457.1"/>
</dbReference>
<dbReference type="GeneID" id="27362045"/>
<dbReference type="HOGENOM" id="CLU_096188_0_1_1"/>
<dbReference type="InterPro" id="IPR013096">
    <property type="entry name" value="Cupin_2"/>
</dbReference>
<dbReference type="SUPFAM" id="SSF51182">
    <property type="entry name" value="RmlC-like cupins"/>
    <property type="match status" value="1"/>
</dbReference>
<dbReference type="InterPro" id="IPR011051">
    <property type="entry name" value="RmlC_Cupin_sf"/>
</dbReference>
<protein>
    <recommendedName>
        <fullName evidence="1">Cupin type-2 domain-containing protein</fullName>
    </recommendedName>
</protein>
<sequence length="195" mass="21005">MIASTNGFTSTSISGYPITHRLITTHDNAGKAVLHSSQIGQWQSMRNGAVSMNLIYTTSEFPAQINGEADIKAHEKKVDAGGVGLVSGGGSVCRMVDFAPNNDPMMHRTQSLDYGVVLEGEVEMLLDSGEVHLMRKGDVAVQRGTMHAWRNPSQSEWARMMFVLLDCKPIEINGGSLKEALAPGQHEIPPSGNDG</sequence>
<dbReference type="PANTHER" id="PTHR36156:SF2">
    <property type="entry name" value="CUPIN TYPE-2 DOMAIN-CONTAINING PROTEIN"/>
    <property type="match status" value="1"/>
</dbReference>
<reference evidence="2 3" key="1">
    <citation type="submission" date="2015-01" db="EMBL/GenBank/DDBJ databases">
        <title>The Genome Sequence of Exophiala oligosperma CBS72588.</title>
        <authorList>
            <consortium name="The Broad Institute Genomics Platform"/>
            <person name="Cuomo C."/>
            <person name="de Hoog S."/>
            <person name="Gorbushina A."/>
            <person name="Stielow B."/>
            <person name="Teixiera M."/>
            <person name="Abouelleil A."/>
            <person name="Chapman S.B."/>
            <person name="Priest M."/>
            <person name="Young S.K."/>
            <person name="Wortman J."/>
            <person name="Nusbaum C."/>
            <person name="Birren B."/>
        </authorList>
    </citation>
    <scope>NUCLEOTIDE SEQUENCE [LARGE SCALE GENOMIC DNA]</scope>
    <source>
        <strain evidence="2 3">CBS 72588</strain>
    </source>
</reference>
<gene>
    <name evidence="2" type="ORF">PV06_09971</name>
</gene>
<dbReference type="InterPro" id="IPR047142">
    <property type="entry name" value="OryJ/VirC-like"/>
</dbReference>
<dbReference type="InterPro" id="IPR014710">
    <property type="entry name" value="RmlC-like_jellyroll"/>
</dbReference>